<organism evidence="1 2">
    <name type="scientific">Boletus edulis BED1</name>
    <dbReference type="NCBI Taxonomy" id="1328754"/>
    <lineage>
        <taxon>Eukaryota</taxon>
        <taxon>Fungi</taxon>
        <taxon>Dikarya</taxon>
        <taxon>Basidiomycota</taxon>
        <taxon>Agaricomycotina</taxon>
        <taxon>Agaricomycetes</taxon>
        <taxon>Agaricomycetidae</taxon>
        <taxon>Boletales</taxon>
        <taxon>Boletineae</taxon>
        <taxon>Boletaceae</taxon>
        <taxon>Boletoideae</taxon>
        <taxon>Boletus</taxon>
    </lineage>
</organism>
<evidence type="ECO:0000313" key="2">
    <source>
        <dbReference type="Proteomes" id="UP001194468"/>
    </source>
</evidence>
<gene>
    <name evidence="1" type="ORF">L210DRAFT_938767</name>
</gene>
<reference evidence="1" key="2">
    <citation type="journal article" date="2020" name="Nat. Commun.">
        <title>Large-scale genome sequencing of mycorrhizal fungi provides insights into the early evolution of symbiotic traits.</title>
        <authorList>
            <person name="Miyauchi S."/>
            <person name="Kiss E."/>
            <person name="Kuo A."/>
            <person name="Drula E."/>
            <person name="Kohler A."/>
            <person name="Sanchez-Garcia M."/>
            <person name="Morin E."/>
            <person name="Andreopoulos B."/>
            <person name="Barry K.W."/>
            <person name="Bonito G."/>
            <person name="Buee M."/>
            <person name="Carver A."/>
            <person name="Chen C."/>
            <person name="Cichocki N."/>
            <person name="Clum A."/>
            <person name="Culley D."/>
            <person name="Crous P.W."/>
            <person name="Fauchery L."/>
            <person name="Girlanda M."/>
            <person name="Hayes R.D."/>
            <person name="Keri Z."/>
            <person name="LaButti K."/>
            <person name="Lipzen A."/>
            <person name="Lombard V."/>
            <person name="Magnuson J."/>
            <person name="Maillard F."/>
            <person name="Murat C."/>
            <person name="Nolan M."/>
            <person name="Ohm R.A."/>
            <person name="Pangilinan J."/>
            <person name="Pereira M.F."/>
            <person name="Perotto S."/>
            <person name="Peter M."/>
            <person name="Pfister S."/>
            <person name="Riley R."/>
            <person name="Sitrit Y."/>
            <person name="Stielow J.B."/>
            <person name="Szollosi G."/>
            <person name="Zifcakova L."/>
            <person name="Stursova M."/>
            <person name="Spatafora J.W."/>
            <person name="Tedersoo L."/>
            <person name="Vaario L.M."/>
            <person name="Yamada A."/>
            <person name="Yan M."/>
            <person name="Wang P."/>
            <person name="Xu J."/>
            <person name="Bruns T."/>
            <person name="Baldrian P."/>
            <person name="Vilgalys R."/>
            <person name="Dunand C."/>
            <person name="Henrissat B."/>
            <person name="Grigoriev I.V."/>
            <person name="Hibbett D."/>
            <person name="Nagy L.G."/>
            <person name="Martin F.M."/>
        </authorList>
    </citation>
    <scope>NUCLEOTIDE SEQUENCE</scope>
    <source>
        <strain evidence="1">BED1</strain>
    </source>
</reference>
<keyword evidence="2" id="KW-1185">Reference proteome</keyword>
<protein>
    <submittedName>
        <fullName evidence="1">Uncharacterized protein</fullName>
    </submittedName>
</protein>
<dbReference type="EMBL" id="WHUW01000001">
    <property type="protein sequence ID" value="KAF8452492.1"/>
    <property type="molecule type" value="Genomic_DNA"/>
</dbReference>
<comment type="caution">
    <text evidence="1">The sequence shown here is derived from an EMBL/GenBank/DDBJ whole genome shotgun (WGS) entry which is preliminary data.</text>
</comment>
<proteinExistence type="predicted"/>
<evidence type="ECO:0000313" key="1">
    <source>
        <dbReference type="EMBL" id="KAF8452492.1"/>
    </source>
</evidence>
<reference evidence="1" key="1">
    <citation type="submission" date="2019-10" db="EMBL/GenBank/DDBJ databases">
        <authorList>
            <consortium name="DOE Joint Genome Institute"/>
            <person name="Kuo A."/>
            <person name="Miyauchi S."/>
            <person name="Kiss E."/>
            <person name="Drula E."/>
            <person name="Kohler A."/>
            <person name="Sanchez-Garcia M."/>
            <person name="Andreopoulos B."/>
            <person name="Barry K.W."/>
            <person name="Bonito G."/>
            <person name="Buee M."/>
            <person name="Carver A."/>
            <person name="Chen C."/>
            <person name="Cichocki N."/>
            <person name="Clum A."/>
            <person name="Culley D."/>
            <person name="Crous P.W."/>
            <person name="Fauchery L."/>
            <person name="Girlanda M."/>
            <person name="Hayes R."/>
            <person name="Keri Z."/>
            <person name="LaButti K."/>
            <person name="Lipzen A."/>
            <person name="Lombard V."/>
            <person name="Magnuson J."/>
            <person name="Maillard F."/>
            <person name="Morin E."/>
            <person name="Murat C."/>
            <person name="Nolan M."/>
            <person name="Ohm R."/>
            <person name="Pangilinan J."/>
            <person name="Pereira M."/>
            <person name="Perotto S."/>
            <person name="Peter M."/>
            <person name="Riley R."/>
            <person name="Sitrit Y."/>
            <person name="Stielow B."/>
            <person name="Szollosi G."/>
            <person name="Zifcakova L."/>
            <person name="Stursova M."/>
            <person name="Spatafora J.W."/>
            <person name="Tedersoo L."/>
            <person name="Vaario L.-M."/>
            <person name="Yamada A."/>
            <person name="Yan M."/>
            <person name="Wang P."/>
            <person name="Xu J."/>
            <person name="Bruns T."/>
            <person name="Baldrian P."/>
            <person name="Vilgalys R."/>
            <person name="Henrissat B."/>
            <person name="Grigoriev I.V."/>
            <person name="Hibbett D."/>
            <person name="Nagy L.G."/>
            <person name="Martin F.M."/>
        </authorList>
    </citation>
    <scope>NUCLEOTIDE SEQUENCE</scope>
    <source>
        <strain evidence="1">BED1</strain>
    </source>
</reference>
<sequence length="56" mass="5997">MGTDHDLQCSQGVGTTNRSEEARLIEARIFLSHPNAPAHQGVYATIGENCGTIGRD</sequence>
<dbReference type="AlphaFoldDB" id="A0AAD4C8Z9"/>
<name>A0AAD4C8Z9_BOLED</name>
<accession>A0AAD4C8Z9</accession>
<dbReference type="Proteomes" id="UP001194468">
    <property type="component" value="Unassembled WGS sequence"/>
</dbReference>